<sequence>MKNILVTGGAGYIGSHTCKALALAGYEPITYDNLSTGHADAVKWGPLVTGDLHDTQKLTACLDQYKPLVVIHFAASAYVGESVINPFKYYQNNLGGSLSLLEAMRSQSLDKIIFSSTCATYGMTDLQLIDEACPQQPINPYGKSKLMIEQILADLSNQGQLKQISLRYFNAVGDDEDGEIGERHNPETHLIPLAISSALEGPELKIFGTDYQTPDGTAVRDYLHVQDIGKAHILALECLLSGGESNFINLGTGKGHSVKEIITCLQELGISVRANKAPRRAGDPAFLVANPLKANTLLKWQPEYTNIKDILKTAIAWHTKA</sequence>
<evidence type="ECO:0000256" key="6">
    <source>
        <dbReference type="ARBA" id="ARBA00018569"/>
    </source>
</evidence>
<comment type="cofactor">
    <cofactor evidence="2 10">
        <name>NAD(+)</name>
        <dbReference type="ChEBI" id="CHEBI:57540"/>
    </cofactor>
</comment>
<keyword evidence="7 10" id="KW-0520">NAD</keyword>
<comment type="catalytic activity">
    <reaction evidence="1 10">
        <text>UDP-alpha-D-glucose = UDP-alpha-D-galactose</text>
        <dbReference type="Rhea" id="RHEA:22168"/>
        <dbReference type="ChEBI" id="CHEBI:58885"/>
        <dbReference type="ChEBI" id="CHEBI:66914"/>
        <dbReference type="EC" id="5.1.3.2"/>
    </reaction>
</comment>
<accession>A0ABX9F8H7</accession>
<keyword evidence="8 10" id="KW-0413">Isomerase</keyword>
<feature type="domain" description="NAD-dependent epimerase/dehydratase" evidence="11">
    <location>
        <begin position="4"/>
        <end position="251"/>
    </location>
</feature>
<dbReference type="EMBL" id="QMCH01000003">
    <property type="protein sequence ID" value="RAZ41856.1"/>
    <property type="molecule type" value="Genomic_DNA"/>
</dbReference>
<evidence type="ECO:0000313" key="12">
    <source>
        <dbReference type="EMBL" id="RAZ41856.1"/>
    </source>
</evidence>
<dbReference type="Proteomes" id="UP000251072">
    <property type="component" value="Unassembled WGS sequence"/>
</dbReference>
<dbReference type="Gene3D" id="3.90.25.10">
    <property type="entry name" value="UDP-galactose 4-epimerase, domain 1"/>
    <property type="match status" value="1"/>
</dbReference>
<evidence type="ECO:0000313" key="13">
    <source>
        <dbReference type="Proteomes" id="UP000251072"/>
    </source>
</evidence>
<keyword evidence="13" id="KW-1185">Reference proteome</keyword>
<dbReference type="Gene3D" id="3.40.50.720">
    <property type="entry name" value="NAD(P)-binding Rossmann-like Domain"/>
    <property type="match status" value="1"/>
</dbReference>
<comment type="subunit">
    <text evidence="10">Homodimer.</text>
</comment>
<dbReference type="Pfam" id="PF01370">
    <property type="entry name" value="Epimerase"/>
    <property type="match status" value="1"/>
</dbReference>
<organism evidence="12 13">
    <name type="scientific">Polynucleobacter paneuropaeus</name>
    <dbReference type="NCBI Taxonomy" id="2527775"/>
    <lineage>
        <taxon>Bacteria</taxon>
        <taxon>Pseudomonadati</taxon>
        <taxon>Pseudomonadota</taxon>
        <taxon>Betaproteobacteria</taxon>
        <taxon>Burkholderiales</taxon>
        <taxon>Burkholderiaceae</taxon>
        <taxon>Polynucleobacter</taxon>
    </lineage>
</organism>
<evidence type="ECO:0000256" key="9">
    <source>
        <dbReference type="ARBA" id="ARBA00023277"/>
    </source>
</evidence>
<dbReference type="InterPro" id="IPR036291">
    <property type="entry name" value="NAD(P)-bd_dom_sf"/>
</dbReference>
<dbReference type="PANTHER" id="PTHR43725:SF53">
    <property type="entry name" value="UDP-ARABINOSE 4-EPIMERASE 1"/>
    <property type="match status" value="1"/>
</dbReference>
<name>A0ABX9F8H7_9BURK</name>
<evidence type="ECO:0000256" key="10">
    <source>
        <dbReference type="RuleBase" id="RU366046"/>
    </source>
</evidence>
<comment type="similarity">
    <text evidence="4 10">Belongs to the NAD(P)-dependent epimerase/dehydratase family.</text>
</comment>
<evidence type="ECO:0000256" key="1">
    <source>
        <dbReference type="ARBA" id="ARBA00000083"/>
    </source>
</evidence>
<dbReference type="GO" id="GO:0003978">
    <property type="term" value="F:UDP-glucose 4-epimerase activity"/>
    <property type="evidence" value="ECO:0007669"/>
    <property type="project" value="UniProtKB-EC"/>
</dbReference>
<evidence type="ECO:0000256" key="4">
    <source>
        <dbReference type="ARBA" id="ARBA00007637"/>
    </source>
</evidence>
<dbReference type="EC" id="5.1.3.2" evidence="5 10"/>
<evidence type="ECO:0000256" key="2">
    <source>
        <dbReference type="ARBA" id="ARBA00001911"/>
    </source>
</evidence>
<evidence type="ECO:0000256" key="5">
    <source>
        <dbReference type="ARBA" id="ARBA00013189"/>
    </source>
</evidence>
<dbReference type="SUPFAM" id="SSF51735">
    <property type="entry name" value="NAD(P)-binding Rossmann-fold domains"/>
    <property type="match status" value="1"/>
</dbReference>
<protein>
    <recommendedName>
        <fullName evidence="6 10">UDP-glucose 4-epimerase</fullName>
        <ecNumber evidence="5 10">5.1.3.2</ecNumber>
    </recommendedName>
</protein>
<evidence type="ECO:0000256" key="8">
    <source>
        <dbReference type="ARBA" id="ARBA00023235"/>
    </source>
</evidence>
<evidence type="ECO:0000256" key="3">
    <source>
        <dbReference type="ARBA" id="ARBA00004947"/>
    </source>
</evidence>
<proteinExistence type="inferred from homology"/>
<dbReference type="CDD" id="cd05247">
    <property type="entry name" value="UDP_G4E_1_SDR_e"/>
    <property type="match status" value="1"/>
</dbReference>
<dbReference type="RefSeq" id="WP_112237679.1">
    <property type="nucleotide sequence ID" value="NZ_QMCH01000003.1"/>
</dbReference>
<keyword evidence="9 10" id="KW-0119">Carbohydrate metabolism</keyword>
<dbReference type="PANTHER" id="PTHR43725">
    <property type="entry name" value="UDP-GLUCOSE 4-EPIMERASE"/>
    <property type="match status" value="1"/>
</dbReference>
<dbReference type="InterPro" id="IPR001509">
    <property type="entry name" value="Epimerase_deHydtase"/>
</dbReference>
<evidence type="ECO:0000256" key="7">
    <source>
        <dbReference type="ARBA" id="ARBA00023027"/>
    </source>
</evidence>
<evidence type="ECO:0000259" key="11">
    <source>
        <dbReference type="Pfam" id="PF01370"/>
    </source>
</evidence>
<comment type="pathway">
    <text evidence="3 10">Carbohydrate metabolism; galactose metabolism.</text>
</comment>
<reference evidence="12 13" key="1">
    <citation type="submission" date="2018-06" db="EMBL/GenBank/DDBJ databases">
        <title>Genome of strain Polynucleobacter sp. FUKU-NW-11.</title>
        <authorList>
            <person name="Hahn M.W."/>
        </authorList>
    </citation>
    <scope>NUCLEOTIDE SEQUENCE [LARGE SCALE GENOMIC DNA]</scope>
    <source>
        <strain evidence="13">FUKU-NW11</strain>
    </source>
</reference>
<dbReference type="NCBIfam" id="TIGR01179">
    <property type="entry name" value="galE"/>
    <property type="match status" value="1"/>
</dbReference>
<gene>
    <name evidence="12" type="primary">galE</name>
    <name evidence="12" type="ORF">DP176_04515</name>
</gene>
<dbReference type="InterPro" id="IPR005886">
    <property type="entry name" value="UDP_G4E"/>
</dbReference>
<comment type="caution">
    <text evidence="12">The sequence shown here is derived from an EMBL/GenBank/DDBJ whole genome shotgun (WGS) entry which is preliminary data.</text>
</comment>